<evidence type="ECO:0000259" key="5">
    <source>
        <dbReference type="PROSITE" id="PS50932"/>
    </source>
</evidence>
<evidence type="ECO:0000256" key="3">
    <source>
        <dbReference type="ARBA" id="ARBA00023125"/>
    </source>
</evidence>
<keyword evidence="1" id="KW-0678">Repressor</keyword>
<keyword evidence="7" id="KW-1185">Reference proteome</keyword>
<dbReference type="InterPro" id="IPR046335">
    <property type="entry name" value="LacI/GalR-like_sensor"/>
</dbReference>
<dbReference type="InterPro" id="IPR000843">
    <property type="entry name" value="HTH_LacI"/>
</dbReference>
<reference evidence="6" key="1">
    <citation type="submission" date="2018-10" db="EMBL/GenBank/DDBJ databases">
        <title>Schaedlerella arabinophila gen. nov. sp. nov., isolated from the mouse intestinal tract and comparative analysis with the genome of the closely related altered Schaedler flora strain ASF502.</title>
        <authorList>
            <person name="Miyake S."/>
            <person name="Soh M."/>
            <person name="Seedorf H."/>
        </authorList>
    </citation>
    <scope>NUCLEOTIDE SEQUENCE [LARGE SCALE GENOMIC DNA]</scope>
    <source>
        <strain evidence="6">DSM 106076</strain>
    </source>
</reference>
<dbReference type="PANTHER" id="PTHR30146:SF148">
    <property type="entry name" value="HTH-TYPE TRANSCRIPTIONAL REPRESSOR PURR-RELATED"/>
    <property type="match status" value="1"/>
</dbReference>
<dbReference type="SUPFAM" id="SSF47413">
    <property type="entry name" value="lambda repressor-like DNA-binding domains"/>
    <property type="match status" value="1"/>
</dbReference>
<evidence type="ECO:0000256" key="1">
    <source>
        <dbReference type="ARBA" id="ARBA00022491"/>
    </source>
</evidence>
<dbReference type="PANTHER" id="PTHR30146">
    <property type="entry name" value="LACI-RELATED TRANSCRIPTIONAL REPRESSOR"/>
    <property type="match status" value="1"/>
</dbReference>
<protein>
    <submittedName>
        <fullName evidence="6">LacI family transcriptional regulator</fullName>
    </submittedName>
</protein>
<dbReference type="InterPro" id="IPR010982">
    <property type="entry name" value="Lambda_DNA-bd_dom_sf"/>
</dbReference>
<dbReference type="Gene3D" id="3.40.50.2300">
    <property type="match status" value="2"/>
</dbReference>
<proteinExistence type="predicted"/>
<dbReference type="Pfam" id="PF00356">
    <property type="entry name" value="LacI"/>
    <property type="match status" value="1"/>
</dbReference>
<sequence>MGTRVTIQDIADELGISRNTVSKAINNTGILADSTREKVLKKAMEMGYKQFSYVTAASAASGSAVLSIPAAKQNTEIALLIANFIDGSHFASVMLDKFQMELSGLGYSLTMHRILADELDAMKLPASFSMERTAGIICIEMFDYEYDKMLCGLGLPVLFVDAPAACFQEPLEADLLCMDNQTGIYLFIQEMARRGKTRIGFVGEYLHCRSFFERYMAYRNALQLLGLPCPDEYCVTGNKKGIRNPKSEDYQEYLTESLQKLEPFPEVFLCSNDSAALNVLQVLKKLGYSVPEDVYLCGFDDSPESKIVTPPLTTIHIHSQIMGFAAVNLLMSRINEPSLNYRTMHTETSLIYRDSTEG</sequence>
<dbReference type="GO" id="GO:0000976">
    <property type="term" value="F:transcription cis-regulatory region binding"/>
    <property type="evidence" value="ECO:0007669"/>
    <property type="project" value="TreeGrafter"/>
</dbReference>
<comment type="caution">
    <text evidence="6">The sequence shown here is derived from an EMBL/GenBank/DDBJ whole genome shotgun (WGS) entry which is preliminary data.</text>
</comment>
<dbReference type="PROSITE" id="PS50932">
    <property type="entry name" value="HTH_LACI_2"/>
    <property type="match status" value="1"/>
</dbReference>
<name>A0A3R8JR80_9FIRM</name>
<evidence type="ECO:0000256" key="2">
    <source>
        <dbReference type="ARBA" id="ARBA00023015"/>
    </source>
</evidence>
<dbReference type="GO" id="GO:0003700">
    <property type="term" value="F:DNA-binding transcription factor activity"/>
    <property type="evidence" value="ECO:0007669"/>
    <property type="project" value="TreeGrafter"/>
</dbReference>
<dbReference type="AlphaFoldDB" id="A0A3R8JR80"/>
<keyword evidence="2" id="KW-0805">Transcription regulation</keyword>
<accession>A0A3R8JR80</accession>
<dbReference type="CDD" id="cd01392">
    <property type="entry name" value="HTH_LacI"/>
    <property type="match status" value="1"/>
</dbReference>
<organism evidence="6 7">
    <name type="scientific">Schaedlerella arabinosiphila</name>
    <dbReference type="NCBI Taxonomy" id="2044587"/>
    <lineage>
        <taxon>Bacteria</taxon>
        <taxon>Bacillati</taxon>
        <taxon>Bacillota</taxon>
        <taxon>Clostridia</taxon>
        <taxon>Lachnospirales</taxon>
        <taxon>Lachnospiraceae</taxon>
        <taxon>Schaedlerella</taxon>
    </lineage>
</organism>
<dbReference type="SUPFAM" id="SSF53822">
    <property type="entry name" value="Periplasmic binding protein-like I"/>
    <property type="match status" value="1"/>
</dbReference>
<dbReference type="Gene3D" id="1.10.260.40">
    <property type="entry name" value="lambda repressor-like DNA-binding domains"/>
    <property type="match status" value="1"/>
</dbReference>
<dbReference type="EMBL" id="RHJS01000002">
    <property type="protein sequence ID" value="RRK33863.1"/>
    <property type="molecule type" value="Genomic_DNA"/>
</dbReference>
<keyword evidence="3" id="KW-0238">DNA-binding</keyword>
<keyword evidence="4" id="KW-0804">Transcription</keyword>
<feature type="domain" description="HTH lacI-type" evidence="5">
    <location>
        <begin position="5"/>
        <end position="62"/>
    </location>
</feature>
<dbReference type="InterPro" id="IPR028082">
    <property type="entry name" value="Peripla_BP_I"/>
</dbReference>
<dbReference type="SMART" id="SM00354">
    <property type="entry name" value="HTH_LACI"/>
    <property type="match status" value="1"/>
</dbReference>
<gene>
    <name evidence="6" type="ORF">EBB54_22750</name>
</gene>
<evidence type="ECO:0000256" key="4">
    <source>
        <dbReference type="ARBA" id="ARBA00023163"/>
    </source>
</evidence>
<evidence type="ECO:0000313" key="7">
    <source>
        <dbReference type="Proteomes" id="UP000274920"/>
    </source>
</evidence>
<dbReference type="Pfam" id="PF13377">
    <property type="entry name" value="Peripla_BP_3"/>
    <property type="match status" value="1"/>
</dbReference>
<dbReference type="RefSeq" id="WP_125129060.1">
    <property type="nucleotide sequence ID" value="NZ_RHJS01000002.1"/>
</dbReference>
<dbReference type="Proteomes" id="UP000274920">
    <property type="component" value="Unassembled WGS sequence"/>
</dbReference>
<evidence type="ECO:0000313" key="6">
    <source>
        <dbReference type="EMBL" id="RRK33863.1"/>
    </source>
</evidence>